<dbReference type="Proteomes" id="UP001274896">
    <property type="component" value="Unassembled WGS sequence"/>
</dbReference>
<evidence type="ECO:0000313" key="14">
    <source>
        <dbReference type="EMBL" id="KAK3554562.1"/>
    </source>
</evidence>
<evidence type="ECO:0000256" key="12">
    <source>
        <dbReference type="ARBA" id="ARBA00071582"/>
    </source>
</evidence>
<dbReference type="PANTHER" id="PTHR11086">
    <property type="entry name" value="DEOXYCYTIDYLATE DEAMINASE-RELATED"/>
    <property type="match status" value="1"/>
</dbReference>
<comment type="function">
    <text evidence="11">Catalyzes the deamination of dCMP to dUMP, providing the nucleoside monophosphate substrate for the thymidylate synthase/TYMS. Also, part of a nucleotide salvage pathway that eliminates epigenetically modified 5-hydroxymethyl-dCMP (hmdCMP) in a two-step process entailing deamination to cytotoxic 5-hydroxymethyl-dUMP (hmdUMP), followed by its hydrolysis into 5-hydroxymethyluracil (hmU) and 2-deoxy-D-ribose 5-phosphate (deoxyribosephosphate). Catalyzes the first step in that pathway, the deamination of 5-hydroxymethyl-dCMP (hmdCMP).</text>
</comment>
<dbReference type="Gene3D" id="3.40.140.10">
    <property type="entry name" value="Cytidine Deaminase, domain 2"/>
    <property type="match status" value="1"/>
</dbReference>
<accession>A0AAE0RHH4</accession>
<dbReference type="InterPro" id="IPR016192">
    <property type="entry name" value="APOBEC/CMP_deaminase_Zn-bd"/>
</dbReference>
<keyword evidence="5" id="KW-0378">Hydrolase</keyword>
<dbReference type="EC" id="3.5.4.12" evidence="7"/>
<dbReference type="PANTHER" id="PTHR11086:SF18">
    <property type="entry name" value="DEOXYCYTIDYLATE DEAMINASE"/>
    <property type="match status" value="1"/>
</dbReference>
<sequence>MASNDKMHDPSSSTQTRRQYEDDVYFMSVALMFAKKSPDPSTKVGACIVNEGGKIVGVGFNKMPDGCEGKFPWKHDTEDEDPLNTKGMYVCHAELNAIVNKTSVDVKGCTIYVTLFPCNECAKLIVQSGIKNVVYLSNKHKERNGTKAAFRILDEASTPKNIIYRQFESKQDVRDLLDSIDPFAE</sequence>
<reference evidence="14" key="1">
    <citation type="submission" date="2023-06" db="EMBL/GenBank/DDBJ databases">
        <title>Male Hemibagrus guttatus genome.</title>
        <authorList>
            <person name="Bian C."/>
        </authorList>
    </citation>
    <scope>NUCLEOTIDE SEQUENCE</scope>
    <source>
        <strain evidence="14">Male_cb2023</strain>
        <tissue evidence="14">Muscle</tissue>
    </source>
</reference>
<dbReference type="InterPro" id="IPR016193">
    <property type="entry name" value="Cytidine_deaminase-like"/>
</dbReference>
<evidence type="ECO:0000313" key="15">
    <source>
        <dbReference type="Proteomes" id="UP001274896"/>
    </source>
</evidence>
<evidence type="ECO:0000256" key="6">
    <source>
        <dbReference type="ARBA" id="ARBA00022833"/>
    </source>
</evidence>
<comment type="caution">
    <text evidence="14">The sequence shown here is derived from an EMBL/GenBank/DDBJ whole genome shotgun (WGS) entry which is preliminary data.</text>
</comment>
<evidence type="ECO:0000256" key="1">
    <source>
        <dbReference type="ARBA" id="ARBA00001947"/>
    </source>
</evidence>
<dbReference type="AlphaFoldDB" id="A0AAE0RHH4"/>
<keyword evidence="6" id="KW-0862">Zinc</keyword>
<dbReference type="GO" id="GO:0009165">
    <property type="term" value="P:nucleotide biosynthetic process"/>
    <property type="evidence" value="ECO:0007669"/>
    <property type="project" value="UniProtKB-KW"/>
</dbReference>
<dbReference type="Pfam" id="PF00383">
    <property type="entry name" value="dCMP_cyt_deam_1"/>
    <property type="match status" value="1"/>
</dbReference>
<evidence type="ECO:0000256" key="9">
    <source>
        <dbReference type="ARBA" id="ARBA00050096"/>
    </source>
</evidence>
<evidence type="ECO:0000256" key="10">
    <source>
        <dbReference type="ARBA" id="ARBA00051515"/>
    </source>
</evidence>
<dbReference type="SUPFAM" id="SSF53927">
    <property type="entry name" value="Cytidine deaminase-like"/>
    <property type="match status" value="1"/>
</dbReference>
<feature type="domain" description="CMP/dCMP-type deaminase" evidence="13">
    <location>
        <begin position="21"/>
        <end position="153"/>
    </location>
</feature>
<evidence type="ECO:0000256" key="4">
    <source>
        <dbReference type="ARBA" id="ARBA00022727"/>
    </source>
</evidence>
<comment type="catalytic activity">
    <reaction evidence="9">
        <text>5-hydroxymethyl-dCMP + H2O + H(+) = 5-hydroxymethyl-dUMP + NH4(+)</text>
        <dbReference type="Rhea" id="RHEA:77175"/>
        <dbReference type="ChEBI" id="CHEBI:15377"/>
        <dbReference type="ChEBI" id="CHEBI:15378"/>
        <dbReference type="ChEBI" id="CHEBI:28938"/>
        <dbReference type="ChEBI" id="CHEBI:57962"/>
        <dbReference type="ChEBI" id="CHEBI:90409"/>
    </reaction>
    <physiologicalReaction direction="left-to-right" evidence="9">
        <dbReference type="Rhea" id="RHEA:77176"/>
    </physiologicalReaction>
</comment>
<evidence type="ECO:0000256" key="2">
    <source>
        <dbReference type="ARBA" id="ARBA00006576"/>
    </source>
</evidence>
<name>A0AAE0RHH4_9TELE</name>
<evidence type="ECO:0000256" key="5">
    <source>
        <dbReference type="ARBA" id="ARBA00022801"/>
    </source>
</evidence>
<evidence type="ECO:0000256" key="7">
    <source>
        <dbReference type="ARBA" id="ARBA00038938"/>
    </source>
</evidence>
<keyword evidence="3" id="KW-0479">Metal-binding</keyword>
<dbReference type="CDD" id="cd01286">
    <property type="entry name" value="deoxycytidylate_deaminase"/>
    <property type="match status" value="1"/>
</dbReference>
<dbReference type="GO" id="GO:0005737">
    <property type="term" value="C:cytoplasm"/>
    <property type="evidence" value="ECO:0007669"/>
    <property type="project" value="TreeGrafter"/>
</dbReference>
<dbReference type="PROSITE" id="PS51747">
    <property type="entry name" value="CYT_DCMP_DEAMINASES_2"/>
    <property type="match status" value="1"/>
</dbReference>
<keyword evidence="4" id="KW-0545">Nucleotide biosynthesis</keyword>
<evidence type="ECO:0000256" key="8">
    <source>
        <dbReference type="ARBA" id="ARBA00041763"/>
    </source>
</evidence>
<comment type="cofactor">
    <cofactor evidence="1">
        <name>Zn(2+)</name>
        <dbReference type="ChEBI" id="CHEBI:29105"/>
    </cofactor>
</comment>
<dbReference type="GO" id="GO:0008270">
    <property type="term" value="F:zinc ion binding"/>
    <property type="evidence" value="ECO:0007669"/>
    <property type="project" value="InterPro"/>
</dbReference>
<organism evidence="14 15">
    <name type="scientific">Hemibagrus guttatus</name>
    <dbReference type="NCBI Taxonomy" id="175788"/>
    <lineage>
        <taxon>Eukaryota</taxon>
        <taxon>Metazoa</taxon>
        <taxon>Chordata</taxon>
        <taxon>Craniata</taxon>
        <taxon>Vertebrata</taxon>
        <taxon>Euteleostomi</taxon>
        <taxon>Actinopterygii</taxon>
        <taxon>Neopterygii</taxon>
        <taxon>Teleostei</taxon>
        <taxon>Ostariophysi</taxon>
        <taxon>Siluriformes</taxon>
        <taxon>Bagridae</taxon>
        <taxon>Hemibagrus</taxon>
    </lineage>
</organism>
<protein>
    <recommendedName>
        <fullName evidence="12">Deoxycytidylate deaminase</fullName>
        <ecNumber evidence="7">3.5.4.12</ecNumber>
    </recommendedName>
    <alternativeName>
        <fullName evidence="8">dCMP deaminase</fullName>
    </alternativeName>
</protein>
<proteinExistence type="inferred from homology"/>
<dbReference type="PROSITE" id="PS00903">
    <property type="entry name" value="CYT_DCMP_DEAMINASES_1"/>
    <property type="match status" value="1"/>
</dbReference>
<dbReference type="FunFam" id="3.40.140.10:FF:000021">
    <property type="entry name" value="Deoxycytidylate deaminase"/>
    <property type="match status" value="1"/>
</dbReference>
<comment type="similarity">
    <text evidence="2">Belongs to the cytidine and deoxycytidylate deaminase family.</text>
</comment>
<dbReference type="InterPro" id="IPR002125">
    <property type="entry name" value="CMP_dCMP_dom"/>
</dbReference>
<evidence type="ECO:0000256" key="3">
    <source>
        <dbReference type="ARBA" id="ARBA00022723"/>
    </source>
</evidence>
<dbReference type="EMBL" id="JAUCMX010000002">
    <property type="protein sequence ID" value="KAK3554562.1"/>
    <property type="molecule type" value="Genomic_DNA"/>
</dbReference>
<evidence type="ECO:0000259" key="13">
    <source>
        <dbReference type="PROSITE" id="PS51747"/>
    </source>
</evidence>
<gene>
    <name evidence="14" type="ORF">QTP70_025486</name>
</gene>
<dbReference type="InterPro" id="IPR015517">
    <property type="entry name" value="dCMP_deaminase-rel"/>
</dbReference>
<keyword evidence="15" id="KW-1185">Reference proteome</keyword>
<dbReference type="InterPro" id="IPR035105">
    <property type="entry name" value="Deoxycytidylate_deaminase_dom"/>
</dbReference>
<dbReference type="GO" id="GO:0004132">
    <property type="term" value="F:dCMP deaminase activity"/>
    <property type="evidence" value="ECO:0007669"/>
    <property type="project" value="UniProtKB-EC"/>
</dbReference>
<evidence type="ECO:0000256" key="11">
    <source>
        <dbReference type="ARBA" id="ARBA00059334"/>
    </source>
</evidence>
<comment type="catalytic activity">
    <reaction evidence="10">
        <text>dCMP + H2O + H(+) = dUMP + NH4(+)</text>
        <dbReference type="Rhea" id="RHEA:22924"/>
        <dbReference type="ChEBI" id="CHEBI:15377"/>
        <dbReference type="ChEBI" id="CHEBI:15378"/>
        <dbReference type="ChEBI" id="CHEBI:28938"/>
        <dbReference type="ChEBI" id="CHEBI:57566"/>
        <dbReference type="ChEBI" id="CHEBI:246422"/>
        <dbReference type="EC" id="3.5.4.12"/>
    </reaction>
    <physiologicalReaction direction="left-to-right" evidence="10">
        <dbReference type="Rhea" id="RHEA:22925"/>
    </physiologicalReaction>
</comment>